<feature type="chain" id="PRO_5030804852" evidence="4">
    <location>
        <begin position="20"/>
        <end position="244"/>
    </location>
</feature>
<sequence length="244" mass="28053">MRLSFLFLLSVLTALPAHAAPLVTRPTAVGPRDFKHAKQVLPRLYANLEQDFYCGCNYKGKTIDAKSCGFKPRKNASRASRLEWEHVVPAWNIGHQRQCWQQGGRKHCAATDPIYGKAEGDLVNLVPAIGEVNGDRSNFGFNVWDNNPTPMYGQCRTVVDFKHRRVQPRQVVRGRIARIQMYMHTTYRLRMSDQERRLFCTWAKAYPVDAWEREREQRIWKIQGSGNPFVSQPAATERFCGTDL</sequence>
<keyword evidence="3 5" id="KW-0378">Hydrolase</keyword>
<reference evidence="5 6" key="1">
    <citation type="submission" date="2020-07" db="EMBL/GenBank/DDBJ databases">
        <title>Genomic Encyclopedia of Type Strains, Phase IV (KMG-V): Genome sequencing to study the core and pangenomes of soil and plant-associated prokaryotes.</title>
        <authorList>
            <person name="Whitman W."/>
        </authorList>
    </citation>
    <scope>NUCLEOTIDE SEQUENCE [LARGE SCALE GENOMIC DNA]</scope>
    <source>
        <strain evidence="5 6">SAS40</strain>
    </source>
</reference>
<dbReference type="RefSeq" id="WP_179587462.1">
    <property type="nucleotide sequence ID" value="NZ_JACBYR010000001.1"/>
</dbReference>
<dbReference type="Pfam" id="PF04231">
    <property type="entry name" value="Endonuclease_1"/>
    <property type="match status" value="1"/>
</dbReference>
<dbReference type="PANTHER" id="PTHR33607:SF2">
    <property type="entry name" value="ENDONUCLEASE-1"/>
    <property type="match status" value="1"/>
</dbReference>
<dbReference type="AlphaFoldDB" id="A0A7Y9IVM3"/>
<evidence type="ECO:0000256" key="3">
    <source>
        <dbReference type="ARBA" id="ARBA00022801"/>
    </source>
</evidence>
<evidence type="ECO:0000256" key="1">
    <source>
        <dbReference type="ARBA" id="ARBA00006429"/>
    </source>
</evidence>
<dbReference type="GO" id="GO:0004530">
    <property type="term" value="F:deoxyribonuclease I activity"/>
    <property type="evidence" value="ECO:0007669"/>
    <property type="project" value="UniProtKB-EC"/>
</dbReference>
<name>A0A7Y9IVM3_9BURK</name>
<comment type="similarity">
    <text evidence="1">Belongs to the EndA/NucM nuclease family.</text>
</comment>
<accession>A0A7Y9IVM3</accession>
<evidence type="ECO:0000313" key="6">
    <source>
        <dbReference type="Proteomes" id="UP000542125"/>
    </source>
</evidence>
<keyword evidence="4" id="KW-0732">Signal</keyword>
<organism evidence="5 6">
    <name type="scientific">Pigmentiphaga litoralis</name>
    <dbReference type="NCBI Taxonomy" id="516702"/>
    <lineage>
        <taxon>Bacteria</taxon>
        <taxon>Pseudomonadati</taxon>
        <taxon>Pseudomonadota</taxon>
        <taxon>Betaproteobacteria</taxon>
        <taxon>Burkholderiales</taxon>
        <taxon>Alcaligenaceae</taxon>
        <taxon>Pigmentiphaga</taxon>
    </lineage>
</organism>
<dbReference type="EC" id="3.1.21.1" evidence="5"/>
<dbReference type="Proteomes" id="UP000542125">
    <property type="component" value="Unassembled WGS sequence"/>
</dbReference>
<evidence type="ECO:0000313" key="5">
    <source>
        <dbReference type="EMBL" id="NYE83680.1"/>
    </source>
</evidence>
<dbReference type="SUPFAM" id="SSF54060">
    <property type="entry name" value="His-Me finger endonucleases"/>
    <property type="match status" value="1"/>
</dbReference>
<comment type="caution">
    <text evidence="5">The sequence shown here is derived from an EMBL/GenBank/DDBJ whole genome shotgun (WGS) entry which is preliminary data.</text>
</comment>
<dbReference type="PANTHER" id="PTHR33607">
    <property type="entry name" value="ENDONUCLEASE-1"/>
    <property type="match status" value="1"/>
</dbReference>
<keyword evidence="6" id="KW-1185">Reference proteome</keyword>
<dbReference type="InterPro" id="IPR044925">
    <property type="entry name" value="His-Me_finger_sf"/>
</dbReference>
<feature type="signal peptide" evidence="4">
    <location>
        <begin position="1"/>
        <end position="19"/>
    </location>
</feature>
<dbReference type="EMBL" id="JACBYR010000001">
    <property type="protein sequence ID" value="NYE83680.1"/>
    <property type="molecule type" value="Genomic_DNA"/>
</dbReference>
<dbReference type="InterPro" id="IPR007346">
    <property type="entry name" value="Endonuclease-I"/>
</dbReference>
<evidence type="ECO:0000256" key="2">
    <source>
        <dbReference type="ARBA" id="ARBA00022722"/>
    </source>
</evidence>
<keyword evidence="2" id="KW-0540">Nuclease</keyword>
<gene>
    <name evidence="5" type="ORF">FHW18_002951</name>
</gene>
<evidence type="ECO:0000256" key="4">
    <source>
        <dbReference type="SAM" id="SignalP"/>
    </source>
</evidence>
<proteinExistence type="inferred from homology"/>
<protein>
    <submittedName>
        <fullName evidence="5">Deoxyribonuclease-1</fullName>
        <ecNumber evidence="5">3.1.21.1</ecNumber>
    </submittedName>
</protein>